<evidence type="ECO:0000313" key="3">
    <source>
        <dbReference type="Proteomes" id="UP000790580"/>
    </source>
</evidence>
<gene>
    <name evidence="2" type="ORF">KS407_04315</name>
</gene>
<keyword evidence="3" id="KW-1185">Reference proteome</keyword>
<dbReference type="RefSeq" id="WP_088074714.1">
    <property type="nucleotide sequence ID" value="NZ_JAHQCR010000021.1"/>
</dbReference>
<reference evidence="2 3" key="1">
    <citation type="submission" date="2021-06" db="EMBL/GenBank/DDBJ databases">
        <title>Bacillus sp. RD4P76, an endophyte from a halophyte.</title>
        <authorList>
            <person name="Sun J.-Q."/>
        </authorList>
    </citation>
    <scope>NUCLEOTIDE SEQUENCE [LARGE SCALE GENOMIC DNA]</scope>
    <source>
        <strain evidence="2 3">JCM 17098</strain>
    </source>
</reference>
<dbReference type="SUPFAM" id="SSF50346">
    <property type="entry name" value="PRC-barrel domain"/>
    <property type="match status" value="2"/>
</dbReference>
<dbReference type="EMBL" id="JAHQCR010000021">
    <property type="protein sequence ID" value="MBU9720670.1"/>
    <property type="molecule type" value="Genomic_DNA"/>
</dbReference>
<dbReference type="InterPro" id="IPR027275">
    <property type="entry name" value="PRC-brl_dom"/>
</dbReference>
<dbReference type="InterPro" id="IPR011033">
    <property type="entry name" value="PRC_barrel-like_sf"/>
</dbReference>
<evidence type="ECO:0000259" key="1">
    <source>
        <dbReference type="Pfam" id="PF05239"/>
    </source>
</evidence>
<dbReference type="Proteomes" id="UP000790580">
    <property type="component" value="Unassembled WGS sequence"/>
</dbReference>
<feature type="domain" description="PRC-barrel" evidence="1">
    <location>
        <begin position="93"/>
        <end position="131"/>
    </location>
</feature>
<organism evidence="2 3">
    <name type="scientific">Evansella alkalicola</name>
    <dbReference type="NCBI Taxonomy" id="745819"/>
    <lineage>
        <taxon>Bacteria</taxon>
        <taxon>Bacillati</taxon>
        <taxon>Bacillota</taxon>
        <taxon>Bacilli</taxon>
        <taxon>Bacillales</taxon>
        <taxon>Bacillaceae</taxon>
        <taxon>Evansella</taxon>
    </lineage>
</organism>
<sequence length="155" mass="17741">MRSLKKVKGTPVFFEKKNKYIGKITDLILTEREAAVQGYWVHDHRWWSKKHFLPLDKIADEDGNGVYVKEGTTLKTVYKFNKRFVDGSGHSFGKTLREKDGSIIGIIEDVYFLPDSGKIVGYEISEGLFSDLKHGIKVFKPQSPLIETEESFVVK</sequence>
<dbReference type="Pfam" id="PF05239">
    <property type="entry name" value="PRC"/>
    <property type="match status" value="2"/>
</dbReference>
<accession>A0ABS6JQF4</accession>
<feature type="domain" description="PRC-barrel" evidence="1">
    <location>
        <begin position="3"/>
        <end position="72"/>
    </location>
</feature>
<comment type="caution">
    <text evidence="2">The sequence shown here is derived from an EMBL/GenBank/DDBJ whole genome shotgun (WGS) entry which is preliminary data.</text>
</comment>
<protein>
    <submittedName>
        <fullName evidence="2">PRC-barrel domain-containing protein</fullName>
    </submittedName>
</protein>
<evidence type="ECO:0000313" key="2">
    <source>
        <dbReference type="EMBL" id="MBU9720670.1"/>
    </source>
</evidence>
<name>A0ABS6JQF4_9BACI</name>
<proteinExistence type="predicted"/>